<feature type="non-terminal residue" evidence="2">
    <location>
        <position position="95"/>
    </location>
</feature>
<evidence type="ECO:0000313" key="3">
    <source>
        <dbReference type="Proteomes" id="UP000824469"/>
    </source>
</evidence>
<feature type="non-terminal residue" evidence="2">
    <location>
        <position position="1"/>
    </location>
</feature>
<organism evidence="2 3">
    <name type="scientific">Taxus chinensis</name>
    <name type="common">Chinese yew</name>
    <name type="synonym">Taxus wallichiana var. chinensis</name>
    <dbReference type="NCBI Taxonomy" id="29808"/>
    <lineage>
        <taxon>Eukaryota</taxon>
        <taxon>Viridiplantae</taxon>
        <taxon>Streptophyta</taxon>
        <taxon>Embryophyta</taxon>
        <taxon>Tracheophyta</taxon>
        <taxon>Spermatophyta</taxon>
        <taxon>Pinopsida</taxon>
        <taxon>Pinidae</taxon>
        <taxon>Conifers II</taxon>
        <taxon>Cupressales</taxon>
        <taxon>Taxaceae</taxon>
        <taxon>Taxus</taxon>
    </lineage>
</organism>
<feature type="region of interest" description="Disordered" evidence="1">
    <location>
        <begin position="71"/>
        <end position="95"/>
    </location>
</feature>
<reference evidence="2 3" key="1">
    <citation type="journal article" date="2021" name="Nat. Plants">
        <title>The Taxus genome provides insights into paclitaxel biosynthesis.</title>
        <authorList>
            <person name="Xiong X."/>
            <person name="Gou J."/>
            <person name="Liao Q."/>
            <person name="Li Y."/>
            <person name="Zhou Q."/>
            <person name="Bi G."/>
            <person name="Li C."/>
            <person name="Du R."/>
            <person name="Wang X."/>
            <person name="Sun T."/>
            <person name="Guo L."/>
            <person name="Liang H."/>
            <person name="Lu P."/>
            <person name="Wu Y."/>
            <person name="Zhang Z."/>
            <person name="Ro D.K."/>
            <person name="Shang Y."/>
            <person name="Huang S."/>
            <person name="Yan J."/>
        </authorList>
    </citation>
    <scope>NUCLEOTIDE SEQUENCE [LARGE SCALE GENOMIC DNA]</scope>
    <source>
        <strain evidence="2">Ta-2019</strain>
    </source>
</reference>
<evidence type="ECO:0000256" key="1">
    <source>
        <dbReference type="SAM" id="MobiDB-lite"/>
    </source>
</evidence>
<name>A0AA38FVJ1_TAXCH</name>
<dbReference type="EMBL" id="JAHRHJ020000006">
    <property type="protein sequence ID" value="KAH9311214.1"/>
    <property type="molecule type" value="Genomic_DNA"/>
</dbReference>
<keyword evidence="3" id="KW-1185">Reference proteome</keyword>
<sequence length="95" mass="10101">TFRGVNKGCMELQVMMRDKGVLLVAQEAMVMGFDRREGGKNMCESEAKLTVKGFAIFVVQLVRGAGPLIREGGSDVGEGTQSSVKNGGGKGVKHQ</sequence>
<protein>
    <submittedName>
        <fullName evidence="2">Uncharacterized protein</fullName>
    </submittedName>
</protein>
<gene>
    <name evidence="2" type="ORF">KI387_026249</name>
</gene>
<proteinExistence type="predicted"/>
<dbReference type="AlphaFoldDB" id="A0AA38FVJ1"/>
<feature type="compositionally biased region" description="Gly residues" evidence="1">
    <location>
        <begin position="86"/>
        <end position="95"/>
    </location>
</feature>
<accession>A0AA38FVJ1</accession>
<evidence type="ECO:0000313" key="2">
    <source>
        <dbReference type="EMBL" id="KAH9311214.1"/>
    </source>
</evidence>
<dbReference type="Proteomes" id="UP000824469">
    <property type="component" value="Unassembled WGS sequence"/>
</dbReference>
<comment type="caution">
    <text evidence="2">The sequence shown here is derived from an EMBL/GenBank/DDBJ whole genome shotgun (WGS) entry which is preliminary data.</text>
</comment>